<proteinExistence type="predicted"/>
<evidence type="ECO:0000259" key="5">
    <source>
        <dbReference type="PROSITE" id="PS50048"/>
    </source>
</evidence>
<accession>A0ABR4FQ11</accession>
<feature type="domain" description="Zn(2)-C6 fungal-type" evidence="5">
    <location>
        <begin position="12"/>
        <end position="42"/>
    </location>
</feature>
<gene>
    <name evidence="6" type="ORF">BJX66DRAFT_347563</name>
</gene>
<dbReference type="PROSITE" id="PS50048">
    <property type="entry name" value="ZN2_CY6_FUNGAL_2"/>
    <property type="match status" value="1"/>
</dbReference>
<dbReference type="InterPro" id="IPR036864">
    <property type="entry name" value="Zn2-C6_fun-type_DNA-bd_sf"/>
</dbReference>
<evidence type="ECO:0000256" key="3">
    <source>
        <dbReference type="ARBA" id="ARBA00023163"/>
    </source>
</evidence>
<dbReference type="SUPFAM" id="SSF57701">
    <property type="entry name" value="Zn2/Cys6 DNA-binding domain"/>
    <property type="match status" value="1"/>
</dbReference>
<dbReference type="CDD" id="cd00067">
    <property type="entry name" value="GAL4"/>
    <property type="match status" value="1"/>
</dbReference>
<organism evidence="6 7">
    <name type="scientific">Aspergillus keveii</name>
    <dbReference type="NCBI Taxonomy" id="714993"/>
    <lineage>
        <taxon>Eukaryota</taxon>
        <taxon>Fungi</taxon>
        <taxon>Dikarya</taxon>
        <taxon>Ascomycota</taxon>
        <taxon>Pezizomycotina</taxon>
        <taxon>Eurotiomycetes</taxon>
        <taxon>Eurotiomycetidae</taxon>
        <taxon>Eurotiales</taxon>
        <taxon>Aspergillaceae</taxon>
        <taxon>Aspergillus</taxon>
        <taxon>Aspergillus subgen. Nidulantes</taxon>
    </lineage>
</organism>
<comment type="caution">
    <text evidence="6">The sequence shown here is derived from an EMBL/GenBank/DDBJ whole genome shotgun (WGS) entry which is preliminary data.</text>
</comment>
<dbReference type="PROSITE" id="PS00463">
    <property type="entry name" value="ZN2_CY6_FUNGAL_1"/>
    <property type="match status" value="1"/>
</dbReference>
<dbReference type="PANTHER" id="PTHR38791">
    <property type="entry name" value="ZN(II)2CYS6 TRANSCRIPTION FACTOR (EUROFUNG)-RELATED-RELATED"/>
    <property type="match status" value="1"/>
</dbReference>
<dbReference type="EMBL" id="JBFTWV010000147">
    <property type="protein sequence ID" value="KAL2785344.1"/>
    <property type="molecule type" value="Genomic_DNA"/>
</dbReference>
<sequence>MSGRNAPRSQTGCSTCRHRKVKCDEKRPFCMRCQGSQVRCEWLRAARRPRARVASSKTLGYGPPRQTRFATLLPRGPIAPANPLFLSDQDREYLAFFPHTSLVHWLGKPWKWASLNYIHSKIAPYSPVVMNMTLAIAATELEGIRFTTHRGFQQRGQLWEAGASHYQSALRGFQCLLRKPQPVSQWQITEVIIALFLMIFYEHFFRSDTVGLVIHLRGIYVFLRSCGVTFHPTSQQLPELTQQMLLLVMYVMSHWIL</sequence>
<dbReference type="Gene3D" id="4.10.240.10">
    <property type="entry name" value="Zn(2)-C6 fungal-type DNA-binding domain"/>
    <property type="match status" value="1"/>
</dbReference>
<keyword evidence="2" id="KW-0238">DNA-binding</keyword>
<keyword evidence="1" id="KW-0805">Transcription regulation</keyword>
<keyword evidence="7" id="KW-1185">Reference proteome</keyword>
<dbReference type="InterPro" id="IPR001138">
    <property type="entry name" value="Zn2Cys6_DnaBD"/>
</dbReference>
<evidence type="ECO:0000256" key="1">
    <source>
        <dbReference type="ARBA" id="ARBA00023015"/>
    </source>
</evidence>
<evidence type="ECO:0000313" key="6">
    <source>
        <dbReference type="EMBL" id="KAL2785344.1"/>
    </source>
</evidence>
<evidence type="ECO:0000256" key="2">
    <source>
        <dbReference type="ARBA" id="ARBA00023125"/>
    </source>
</evidence>
<keyword evidence="4" id="KW-0539">Nucleus</keyword>
<dbReference type="SMART" id="SM00066">
    <property type="entry name" value="GAL4"/>
    <property type="match status" value="1"/>
</dbReference>
<reference evidence="6 7" key="1">
    <citation type="submission" date="2024-07" db="EMBL/GenBank/DDBJ databases">
        <title>Section-level genome sequencing and comparative genomics of Aspergillus sections Usti and Cavernicolus.</title>
        <authorList>
            <consortium name="Lawrence Berkeley National Laboratory"/>
            <person name="Nybo J.L."/>
            <person name="Vesth T.C."/>
            <person name="Theobald S."/>
            <person name="Frisvad J.C."/>
            <person name="Larsen T.O."/>
            <person name="Kjaerboelling I."/>
            <person name="Rothschild-Mancinelli K."/>
            <person name="Lyhne E.K."/>
            <person name="Kogle M.E."/>
            <person name="Barry K."/>
            <person name="Clum A."/>
            <person name="Na H."/>
            <person name="Ledsgaard L."/>
            <person name="Lin J."/>
            <person name="Lipzen A."/>
            <person name="Kuo A."/>
            <person name="Riley R."/>
            <person name="Mondo S."/>
            <person name="Labutti K."/>
            <person name="Haridas S."/>
            <person name="Pangalinan J."/>
            <person name="Salamov A.A."/>
            <person name="Simmons B.A."/>
            <person name="Magnuson J.K."/>
            <person name="Chen J."/>
            <person name="Drula E."/>
            <person name="Henrissat B."/>
            <person name="Wiebenga A."/>
            <person name="Lubbers R.J."/>
            <person name="Gomes A.C."/>
            <person name="Makela M.R."/>
            <person name="Stajich J."/>
            <person name="Grigoriev I.V."/>
            <person name="Mortensen U.H."/>
            <person name="De Vries R.P."/>
            <person name="Baker S.E."/>
            <person name="Andersen M.R."/>
        </authorList>
    </citation>
    <scope>NUCLEOTIDE SEQUENCE [LARGE SCALE GENOMIC DNA]</scope>
    <source>
        <strain evidence="6 7">CBS 209.92</strain>
    </source>
</reference>
<evidence type="ECO:0000256" key="4">
    <source>
        <dbReference type="ARBA" id="ARBA00023242"/>
    </source>
</evidence>
<protein>
    <recommendedName>
        <fullName evidence="5">Zn(2)-C6 fungal-type domain-containing protein</fullName>
    </recommendedName>
</protein>
<keyword evidence="3" id="KW-0804">Transcription</keyword>
<name>A0ABR4FQ11_9EURO</name>
<dbReference type="PANTHER" id="PTHR38791:SF12">
    <property type="entry name" value="TRANSCRIPTION FACTOR DOMAIN-CONTAINING PROTEIN-RELATED"/>
    <property type="match status" value="1"/>
</dbReference>
<dbReference type="Pfam" id="PF00172">
    <property type="entry name" value="Zn_clus"/>
    <property type="match status" value="1"/>
</dbReference>
<dbReference type="Proteomes" id="UP001610563">
    <property type="component" value="Unassembled WGS sequence"/>
</dbReference>
<evidence type="ECO:0000313" key="7">
    <source>
        <dbReference type="Proteomes" id="UP001610563"/>
    </source>
</evidence>
<dbReference type="InterPro" id="IPR053175">
    <property type="entry name" value="DHMBA_Reg_Transcription_Factor"/>
</dbReference>